<dbReference type="InterPro" id="IPR027417">
    <property type="entry name" value="P-loop_NTPase"/>
</dbReference>
<reference evidence="3" key="1">
    <citation type="journal article" date="2020" name="Fungal Divers.">
        <title>Resolving the Mortierellaceae phylogeny through synthesis of multi-gene phylogenetics and phylogenomics.</title>
        <authorList>
            <person name="Vandepol N."/>
            <person name="Liber J."/>
            <person name="Desiro A."/>
            <person name="Na H."/>
            <person name="Kennedy M."/>
            <person name="Barry K."/>
            <person name="Grigoriev I.V."/>
            <person name="Miller A.N."/>
            <person name="O'Donnell K."/>
            <person name="Stajich J.E."/>
            <person name="Bonito G."/>
        </authorList>
    </citation>
    <scope>NUCLEOTIDE SEQUENCE</scope>
    <source>
        <strain evidence="3">NRRL 2769</strain>
    </source>
</reference>
<dbReference type="InterPro" id="IPR051316">
    <property type="entry name" value="Zinc-reg_GTPase_activator"/>
</dbReference>
<dbReference type="EMBL" id="JAAAID010003183">
    <property type="protein sequence ID" value="KAG0000015.1"/>
    <property type="molecule type" value="Genomic_DNA"/>
</dbReference>
<keyword evidence="4" id="KW-1185">Reference proteome</keyword>
<dbReference type="Pfam" id="PF02492">
    <property type="entry name" value="cobW"/>
    <property type="match status" value="1"/>
</dbReference>
<gene>
    <name evidence="3" type="ORF">BGZ80_006446</name>
</gene>
<evidence type="ECO:0000259" key="2">
    <source>
        <dbReference type="Pfam" id="PF02492"/>
    </source>
</evidence>
<feature type="compositionally biased region" description="Basic and acidic residues" evidence="1">
    <location>
        <begin position="325"/>
        <end position="347"/>
    </location>
</feature>
<dbReference type="InterPro" id="IPR003495">
    <property type="entry name" value="CobW/HypB/UreG_nucleotide-bd"/>
</dbReference>
<dbReference type="Proteomes" id="UP000703661">
    <property type="component" value="Unassembled WGS sequence"/>
</dbReference>
<dbReference type="CDD" id="cd03112">
    <property type="entry name" value="CobW-like"/>
    <property type="match status" value="1"/>
</dbReference>
<feature type="domain" description="CobW/HypB/UreG nucleotide-binding" evidence="2">
    <location>
        <begin position="18"/>
        <end position="190"/>
    </location>
</feature>
<dbReference type="SUPFAM" id="SSF52540">
    <property type="entry name" value="P-loop containing nucleoside triphosphate hydrolases"/>
    <property type="match status" value="1"/>
</dbReference>
<sequence length="431" mass="48216">MDLPGRTPNTISKGGKTPVTVFTGFVGAGKTTIILSLLESMPKGYKFCLLKNEFGDVKVDSQIARLANIDVQEMTNGCLCCVLVGQMKEGLLELKEKYNPDRIIIETSGSAFPGPIAWQIRELADEGFVLDSILNVVDCINFDGYADNSYTAQLQAKYTDLVLLTKHENVSERDLDRVIDRVNDLNTDAPKILVHANQPVSPELIFGLDTKLFELQGAMAPNNKAFQEELEQHGDKEHHKNELDTMEIKCFGDRNDPEANLSLEKFEKFLGTLNKEDVYRLKGFVRLSGVAKTGDSAETPSSQICVVNHAFGKWTIIPVPEKRDLEPLEEGTKKASAHDHEHCQDNSHHHHDHTHGSCCRSKNQVLQLHFILMGELWSIKNKLIYGCGAEYPSGHVLCEFKSSRDTITWDKPLPGTYNEFVAEQTASRKMN</sequence>
<name>A0A9P6MHJ3_9FUNG</name>
<accession>A0A9P6MHJ3</accession>
<feature type="region of interest" description="Disordered" evidence="1">
    <location>
        <begin position="325"/>
        <end position="356"/>
    </location>
</feature>
<evidence type="ECO:0000313" key="3">
    <source>
        <dbReference type="EMBL" id="KAG0000015.1"/>
    </source>
</evidence>
<dbReference type="OrthoDB" id="272672at2759"/>
<protein>
    <recommendedName>
        <fullName evidence="2">CobW/HypB/UreG nucleotide-binding domain-containing protein</fullName>
    </recommendedName>
</protein>
<evidence type="ECO:0000256" key="1">
    <source>
        <dbReference type="SAM" id="MobiDB-lite"/>
    </source>
</evidence>
<dbReference type="AlphaFoldDB" id="A0A9P6MHJ3"/>
<evidence type="ECO:0000313" key="4">
    <source>
        <dbReference type="Proteomes" id="UP000703661"/>
    </source>
</evidence>
<comment type="caution">
    <text evidence="3">The sequence shown here is derived from an EMBL/GenBank/DDBJ whole genome shotgun (WGS) entry which is preliminary data.</text>
</comment>
<dbReference type="PANTHER" id="PTHR13748">
    <property type="entry name" value="COBW-RELATED"/>
    <property type="match status" value="1"/>
</dbReference>
<dbReference type="GO" id="GO:0005737">
    <property type="term" value="C:cytoplasm"/>
    <property type="evidence" value="ECO:0007669"/>
    <property type="project" value="TreeGrafter"/>
</dbReference>
<dbReference type="PANTHER" id="PTHR13748:SF62">
    <property type="entry name" value="COBW DOMAIN-CONTAINING PROTEIN"/>
    <property type="match status" value="1"/>
</dbReference>
<proteinExistence type="predicted"/>
<dbReference type="Gene3D" id="3.40.50.300">
    <property type="entry name" value="P-loop containing nucleotide triphosphate hydrolases"/>
    <property type="match status" value="1"/>
</dbReference>
<organism evidence="3 4">
    <name type="scientific">Entomortierella chlamydospora</name>
    <dbReference type="NCBI Taxonomy" id="101097"/>
    <lineage>
        <taxon>Eukaryota</taxon>
        <taxon>Fungi</taxon>
        <taxon>Fungi incertae sedis</taxon>
        <taxon>Mucoromycota</taxon>
        <taxon>Mortierellomycotina</taxon>
        <taxon>Mortierellomycetes</taxon>
        <taxon>Mortierellales</taxon>
        <taxon>Mortierellaceae</taxon>
        <taxon>Entomortierella</taxon>
    </lineage>
</organism>